<protein>
    <recommendedName>
        <fullName evidence="5">Protein EFR3</fullName>
    </recommendedName>
</protein>
<accession>N1Q021</accession>
<feature type="region of interest" description="Disordered" evidence="2">
    <location>
        <begin position="633"/>
        <end position="687"/>
    </location>
</feature>
<sequence length="729" mass="81150">MPTTHLPGHLDSLRQKARPKHQLLVLKCYPRLPKNSTADVKPNSSELSYLLYYASTRQDKIPKVGTFLEQKTAHDVGRYQSTRVLVTLQILTALLEHKEISRASGFALIAPSVLRVLRDIINNTNDVSLIEATTPTWDVFCQHQDVANLAADLEYRTLYEEVVRLYGSLAKNNSQKLGKSTQPVAHHDAIRLRKAGVEAIRSVFGQSELNRNWNREYNVAIAAVLTNLRHDLEHKGGTPEYLDHLVALSTKNEEEERPPINHRQSIATVRTFSGLPDEQDPDPRAAEGTAQDADRLEEEEVGLLALDCIKAIFQSQNRAQIRDGAIAFMRHVADEAERYSSTDAVNDLQLWAATLFRLITLWTPVQDRFIPLFTANETLTRYPLEKSQDFRVASIYAKCILGVLRSDMNLIGLSVIDMLLGLINQTIRLAAAVAPRHDLRSDQQVAGGLEWTSTAISHQEARRELLPCLKDCIANLARHVYYADQVTDMISFIMLRVKANTSASDKDTAVAADRVTGDTSSALTRDKPASVIGGGFSSESGRHTALEIVKNIIEIAQSTRQYSAGSTTINRHAVPLGVWEGSQWLAKDSSELVRETYREALLAWAKYEADDGDAALIDFEAVDCIERLADSKRPASLNGSTSQSHRSAHPQLLMLPKFGEERRMSSGKNSEGSEEKPRGRSNNLRDIIDGKVFVPPREMDGKPVDVKALMATVKVDRSRAGLTMEPPYH</sequence>
<dbReference type="InterPro" id="IPR039786">
    <property type="entry name" value="EFR3"/>
</dbReference>
<dbReference type="PANTHER" id="PTHR47766">
    <property type="entry name" value="PROTEIN EFR3"/>
    <property type="match status" value="1"/>
</dbReference>
<organism evidence="3 4">
    <name type="scientific">Dothistroma septosporum (strain NZE10 / CBS 128990)</name>
    <name type="common">Red band needle blight fungus</name>
    <name type="synonym">Mycosphaerella pini</name>
    <dbReference type="NCBI Taxonomy" id="675120"/>
    <lineage>
        <taxon>Eukaryota</taxon>
        <taxon>Fungi</taxon>
        <taxon>Dikarya</taxon>
        <taxon>Ascomycota</taxon>
        <taxon>Pezizomycotina</taxon>
        <taxon>Dothideomycetes</taxon>
        <taxon>Dothideomycetidae</taxon>
        <taxon>Mycosphaerellales</taxon>
        <taxon>Mycosphaerellaceae</taxon>
        <taxon>Dothistroma</taxon>
    </lineage>
</organism>
<dbReference type="HOGENOM" id="CLU_379929_0_0_1"/>
<dbReference type="Pfam" id="PF21072">
    <property type="entry name" value="EFR3"/>
    <property type="match status" value="1"/>
</dbReference>
<evidence type="ECO:0000313" key="3">
    <source>
        <dbReference type="EMBL" id="EME49027.1"/>
    </source>
</evidence>
<dbReference type="GO" id="GO:0005886">
    <property type="term" value="C:plasma membrane"/>
    <property type="evidence" value="ECO:0007669"/>
    <property type="project" value="TreeGrafter"/>
</dbReference>
<evidence type="ECO:0000256" key="2">
    <source>
        <dbReference type="SAM" id="MobiDB-lite"/>
    </source>
</evidence>
<dbReference type="STRING" id="675120.N1Q021"/>
<dbReference type="OMA" id="STTINRH"/>
<evidence type="ECO:0000313" key="4">
    <source>
        <dbReference type="Proteomes" id="UP000016933"/>
    </source>
</evidence>
<reference evidence="4" key="1">
    <citation type="journal article" date="2012" name="PLoS Genet.">
        <title>The genomes of the fungal plant pathogens Cladosporium fulvum and Dothistroma septosporum reveal adaptation to different hosts and lifestyles but also signatures of common ancestry.</title>
        <authorList>
            <person name="de Wit P.J.G.M."/>
            <person name="van der Burgt A."/>
            <person name="Oekmen B."/>
            <person name="Stergiopoulos I."/>
            <person name="Abd-Elsalam K.A."/>
            <person name="Aerts A.L."/>
            <person name="Bahkali A.H."/>
            <person name="Beenen H.G."/>
            <person name="Chettri P."/>
            <person name="Cox M.P."/>
            <person name="Datema E."/>
            <person name="de Vries R.P."/>
            <person name="Dhillon B."/>
            <person name="Ganley A.R."/>
            <person name="Griffiths S.A."/>
            <person name="Guo Y."/>
            <person name="Hamelin R.C."/>
            <person name="Henrissat B."/>
            <person name="Kabir M.S."/>
            <person name="Jashni M.K."/>
            <person name="Kema G."/>
            <person name="Klaubauf S."/>
            <person name="Lapidus A."/>
            <person name="Levasseur A."/>
            <person name="Lindquist E."/>
            <person name="Mehrabi R."/>
            <person name="Ohm R.A."/>
            <person name="Owen T.J."/>
            <person name="Salamov A."/>
            <person name="Schwelm A."/>
            <person name="Schijlen E."/>
            <person name="Sun H."/>
            <person name="van den Burg H.A."/>
            <person name="van Ham R.C.H.J."/>
            <person name="Zhang S."/>
            <person name="Goodwin S.B."/>
            <person name="Grigoriev I.V."/>
            <person name="Collemare J."/>
            <person name="Bradshaw R.E."/>
        </authorList>
    </citation>
    <scope>NUCLEOTIDE SEQUENCE [LARGE SCALE GENOMIC DNA]</scope>
    <source>
        <strain evidence="4">NZE10 / CBS 128990</strain>
    </source>
</reference>
<gene>
    <name evidence="3" type="ORF">DOTSEDRAFT_67909</name>
</gene>
<dbReference type="OrthoDB" id="19232at2759"/>
<comment type="similarity">
    <text evidence="1">Belongs to the EFR3 family.</text>
</comment>
<dbReference type="eggNOG" id="KOG1877">
    <property type="taxonomic scope" value="Eukaryota"/>
</dbReference>
<evidence type="ECO:0008006" key="5">
    <source>
        <dbReference type="Google" id="ProtNLM"/>
    </source>
</evidence>
<dbReference type="EMBL" id="KB446535">
    <property type="protein sequence ID" value="EME49027.1"/>
    <property type="molecule type" value="Genomic_DNA"/>
</dbReference>
<keyword evidence="4" id="KW-1185">Reference proteome</keyword>
<dbReference type="PANTHER" id="PTHR47766:SF1">
    <property type="entry name" value="PROTEIN EFR3"/>
    <property type="match status" value="1"/>
</dbReference>
<dbReference type="GO" id="GO:0072659">
    <property type="term" value="P:protein localization to plasma membrane"/>
    <property type="evidence" value="ECO:0007669"/>
    <property type="project" value="InterPro"/>
</dbReference>
<reference evidence="3 4" key="2">
    <citation type="journal article" date="2012" name="PLoS Pathog.">
        <title>Diverse lifestyles and strategies of plant pathogenesis encoded in the genomes of eighteen Dothideomycetes fungi.</title>
        <authorList>
            <person name="Ohm R.A."/>
            <person name="Feau N."/>
            <person name="Henrissat B."/>
            <person name="Schoch C.L."/>
            <person name="Horwitz B.A."/>
            <person name="Barry K.W."/>
            <person name="Condon B.J."/>
            <person name="Copeland A.C."/>
            <person name="Dhillon B."/>
            <person name="Glaser F."/>
            <person name="Hesse C.N."/>
            <person name="Kosti I."/>
            <person name="LaButti K."/>
            <person name="Lindquist E.A."/>
            <person name="Lucas S."/>
            <person name="Salamov A.A."/>
            <person name="Bradshaw R.E."/>
            <person name="Ciuffetti L."/>
            <person name="Hamelin R.C."/>
            <person name="Kema G.H.J."/>
            <person name="Lawrence C."/>
            <person name="Scott J.A."/>
            <person name="Spatafora J.W."/>
            <person name="Turgeon B.G."/>
            <person name="de Wit P.J.G.M."/>
            <person name="Zhong S."/>
            <person name="Goodwin S.B."/>
            <person name="Grigoriev I.V."/>
        </authorList>
    </citation>
    <scope>NUCLEOTIDE SEQUENCE [LARGE SCALE GENOMIC DNA]</scope>
    <source>
        <strain evidence="4">NZE10 / CBS 128990</strain>
    </source>
</reference>
<evidence type="ECO:0000256" key="1">
    <source>
        <dbReference type="ARBA" id="ARBA00010216"/>
    </source>
</evidence>
<dbReference type="Proteomes" id="UP000016933">
    <property type="component" value="Unassembled WGS sequence"/>
</dbReference>
<dbReference type="AlphaFoldDB" id="N1Q021"/>
<proteinExistence type="inferred from homology"/>
<dbReference type="InterPro" id="IPR049150">
    <property type="entry name" value="EFR3_HEAT-like_rpt"/>
</dbReference>
<feature type="region of interest" description="Disordered" evidence="2">
    <location>
        <begin position="273"/>
        <end position="294"/>
    </location>
</feature>
<name>N1Q021_DOTSN</name>